<dbReference type="PANTHER" id="PTHR23389">
    <property type="entry name" value="CHROMOSOME TRANSMISSION FIDELITY FACTOR 18"/>
    <property type="match status" value="1"/>
</dbReference>
<evidence type="ECO:0000313" key="4">
    <source>
        <dbReference type="Proteomes" id="UP000053411"/>
    </source>
</evidence>
<evidence type="ECO:0000256" key="1">
    <source>
        <dbReference type="SAM" id="MobiDB-lite"/>
    </source>
</evidence>
<feature type="region of interest" description="Disordered" evidence="1">
    <location>
        <begin position="1075"/>
        <end position="1116"/>
    </location>
</feature>
<feature type="region of interest" description="Disordered" evidence="1">
    <location>
        <begin position="95"/>
        <end position="115"/>
    </location>
</feature>
<dbReference type="GeneID" id="27707555"/>
<feature type="compositionally biased region" description="Polar residues" evidence="1">
    <location>
        <begin position="24"/>
        <end position="41"/>
    </location>
</feature>
<organism evidence="3 4">
    <name type="scientific">Fonsecaea multimorphosa CBS 102226</name>
    <dbReference type="NCBI Taxonomy" id="1442371"/>
    <lineage>
        <taxon>Eukaryota</taxon>
        <taxon>Fungi</taxon>
        <taxon>Dikarya</taxon>
        <taxon>Ascomycota</taxon>
        <taxon>Pezizomycotina</taxon>
        <taxon>Eurotiomycetes</taxon>
        <taxon>Chaetothyriomycetidae</taxon>
        <taxon>Chaetothyriales</taxon>
        <taxon>Herpotrichiellaceae</taxon>
        <taxon>Fonsecaea</taxon>
    </lineage>
</organism>
<feature type="domain" description="AAA+ ATPase" evidence="2">
    <location>
        <begin position="583"/>
        <end position="761"/>
    </location>
</feature>
<dbReference type="GO" id="GO:0016887">
    <property type="term" value="F:ATP hydrolysis activity"/>
    <property type="evidence" value="ECO:0007669"/>
    <property type="project" value="InterPro"/>
</dbReference>
<feature type="compositionally biased region" description="Acidic residues" evidence="1">
    <location>
        <begin position="564"/>
        <end position="576"/>
    </location>
</feature>
<dbReference type="EMBL" id="KN848064">
    <property type="protein sequence ID" value="KIY01672.1"/>
    <property type="molecule type" value="Genomic_DNA"/>
</dbReference>
<dbReference type="OrthoDB" id="10064318at2759"/>
<evidence type="ECO:0000313" key="3">
    <source>
        <dbReference type="EMBL" id="KIY01672.1"/>
    </source>
</evidence>
<dbReference type="InterPro" id="IPR003959">
    <property type="entry name" value="ATPase_AAA_core"/>
</dbReference>
<dbReference type="Pfam" id="PF00004">
    <property type="entry name" value="AAA"/>
    <property type="match status" value="1"/>
</dbReference>
<protein>
    <recommendedName>
        <fullName evidence="2">AAA+ ATPase domain-containing protein</fullName>
    </recommendedName>
</protein>
<feature type="region of interest" description="Disordered" evidence="1">
    <location>
        <begin position="540"/>
        <end position="579"/>
    </location>
</feature>
<dbReference type="STRING" id="1442371.A0A0D2IXA4"/>
<dbReference type="AlphaFoldDB" id="A0A0D2IXA4"/>
<feature type="compositionally biased region" description="Basic and acidic residues" evidence="1">
    <location>
        <begin position="347"/>
        <end position="366"/>
    </location>
</feature>
<feature type="region of interest" description="Disordered" evidence="1">
    <location>
        <begin position="1025"/>
        <end position="1050"/>
    </location>
</feature>
<dbReference type="GO" id="GO:0003677">
    <property type="term" value="F:DNA binding"/>
    <property type="evidence" value="ECO:0007669"/>
    <property type="project" value="TreeGrafter"/>
</dbReference>
<feature type="region of interest" description="Disordered" evidence="1">
    <location>
        <begin position="1"/>
        <end position="83"/>
    </location>
</feature>
<dbReference type="GO" id="GO:0005634">
    <property type="term" value="C:nucleus"/>
    <property type="evidence" value="ECO:0007669"/>
    <property type="project" value="TreeGrafter"/>
</dbReference>
<feature type="compositionally biased region" description="Basic and acidic residues" evidence="1">
    <location>
        <begin position="199"/>
        <end position="215"/>
    </location>
</feature>
<accession>A0A0D2IXA4</accession>
<feature type="region of interest" description="Disordered" evidence="1">
    <location>
        <begin position="148"/>
        <end position="277"/>
    </location>
</feature>
<feature type="compositionally biased region" description="Polar residues" evidence="1">
    <location>
        <begin position="635"/>
        <end position="652"/>
    </location>
</feature>
<keyword evidence="4" id="KW-1185">Reference proteome</keyword>
<feature type="region of interest" description="Disordered" evidence="1">
    <location>
        <begin position="635"/>
        <end position="673"/>
    </location>
</feature>
<dbReference type="VEuPathDB" id="FungiDB:Z520_01809"/>
<feature type="compositionally biased region" description="Polar residues" evidence="1">
    <location>
        <begin position="106"/>
        <end position="115"/>
    </location>
</feature>
<gene>
    <name evidence="3" type="ORF">Z520_01809</name>
</gene>
<sequence length="1116" mass="121941">MAALLDYGAAPDHKPHMHPFFQKATVTHASSNRPATPTLGSEGTVEDDSTNYDEDAGYTSSNAAHTEPAEATPGGKWSVDEGDDLEYENTRIKRRRVSVGQGHPLSETTKTSNADQTTLYDQLQAAAKTFEGFEPPLDCAEDQIAASEDFVSDKEDANYSLPPILSEDSVSQLKRPTPPVEAPLDASSGSVNIDLTGSPDHHPHSTDGAMDDHFSKKSKPCPPSSNKVLRTGHGKLVFSPKKSPKRASGTVSTDASGETSDANKNTNRSKKLQMKNGKFVSSLRVTLSYSAPESAHKINDILSGKSEKSGIQVQSAQAELARKMPSTGKGTHPFFLGRLSGNTQKQSDLKSDTSSDETSKSKAPKPWKEIVFESKRAFQNKNASLLHPVWPPTDIQHVRPSQVPSDAVTVRTLPMPRPKYKHALRVNADEDVLWNFSRRLKQGVDEALVRTPERKVMSGKELARLAGTLYEMDEPLNCQSASISRLEAVIESTRSFFDRGMAAGPQLWCHEYAPTCWQEVLEPQSKVLHDWLSNLKVHQVQTGKLQPKAKPPTPQKRRKRKSDEMDDFIADSDDDDARSAASGKNAILLTGPPGSGKTASVFAVAQQLGFEVFEIHPGMRRSAKDIQDKVGDMTQNHLVQHSDTPSRRSSISLEDRDTGIATSGPPPENRNPLTHLIGLGKGGKQSKIAQAKEVKDSKTKAQKQSLVLFEEVDILFEEDKAFWSGVQSLIRTSKRPVILTCNSADSVPLAELDLFAILRYGCAEPGQAVQLLGSICAAEGHLLSKTALQNLYLTKGHDLRASIMELNLWCQMTVGSQQGGLDWMLPHNDESKLKSEGSVTRIVSQDTFTSGLDLLPTDSDDTEGLIRFSQDNLNIPALGWVQNDVSSRSTESSGLSMLTDMLILSEARSAMDLIDGTTRPMVATSLRKLANPAPADASPCTSQGDEVVRLYLDELNDSQLLPLSMYDAFAPLLEESRIGLPSSPGRKAPSLDNPSAISLVTEVAPYIRCIVSHDQRLEQLRNELHGGARQHGSSKRQRRTRAARAALEGADKSTVRRDKWFPEELDWGAVMRTAGNEWPQARDRDVEAWDISSAAQTPSSSIGMEVDANEPASHKS</sequence>
<evidence type="ECO:0000259" key="2">
    <source>
        <dbReference type="SMART" id="SM00382"/>
    </source>
</evidence>
<feature type="region of interest" description="Disordered" evidence="1">
    <location>
        <begin position="307"/>
        <end position="366"/>
    </location>
</feature>
<reference evidence="3 4" key="1">
    <citation type="submission" date="2015-01" db="EMBL/GenBank/DDBJ databases">
        <title>The Genome Sequence of Fonsecaea multimorphosa CBS 102226.</title>
        <authorList>
            <consortium name="The Broad Institute Genomics Platform"/>
            <person name="Cuomo C."/>
            <person name="de Hoog S."/>
            <person name="Gorbushina A."/>
            <person name="Stielow B."/>
            <person name="Teixiera M."/>
            <person name="Abouelleil A."/>
            <person name="Chapman S.B."/>
            <person name="Priest M."/>
            <person name="Young S.K."/>
            <person name="Wortman J."/>
            <person name="Nusbaum C."/>
            <person name="Birren B."/>
        </authorList>
    </citation>
    <scope>NUCLEOTIDE SEQUENCE [LARGE SCALE GENOMIC DNA]</scope>
    <source>
        <strain evidence="3 4">CBS 102226</strain>
    </source>
</reference>
<dbReference type="RefSeq" id="XP_016635794.1">
    <property type="nucleotide sequence ID" value="XM_016772324.1"/>
</dbReference>
<feature type="compositionally biased region" description="Polar residues" evidence="1">
    <location>
        <begin position="249"/>
        <end position="266"/>
    </location>
</feature>
<dbReference type="InterPro" id="IPR027417">
    <property type="entry name" value="P-loop_NTPase"/>
</dbReference>
<feature type="compositionally biased region" description="Acidic residues" evidence="1">
    <location>
        <begin position="44"/>
        <end position="56"/>
    </location>
</feature>
<dbReference type="PANTHER" id="PTHR23389:SF21">
    <property type="entry name" value="ATPASE FAMILY AAA DOMAIN-CONTAINING PROTEIN 5"/>
    <property type="match status" value="1"/>
</dbReference>
<dbReference type="Proteomes" id="UP000053411">
    <property type="component" value="Unassembled WGS sequence"/>
</dbReference>
<dbReference type="GO" id="GO:0005524">
    <property type="term" value="F:ATP binding"/>
    <property type="evidence" value="ECO:0007669"/>
    <property type="project" value="InterPro"/>
</dbReference>
<name>A0A0D2IXA4_9EURO</name>
<dbReference type="Gene3D" id="3.40.50.300">
    <property type="entry name" value="P-loop containing nucleotide triphosphate hydrolases"/>
    <property type="match status" value="1"/>
</dbReference>
<feature type="compositionally biased region" description="Polar residues" evidence="1">
    <location>
        <begin position="1093"/>
        <end position="1102"/>
    </location>
</feature>
<dbReference type="InterPro" id="IPR003593">
    <property type="entry name" value="AAA+_ATPase"/>
</dbReference>
<proteinExistence type="predicted"/>
<dbReference type="SMART" id="SM00382">
    <property type="entry name" value="AAA"/>
    <property type="match status" value="1"/>
</dbReference>
<feature type="compositionally biased region" description="Basic residues" evidence="1">
    <location>
        <begin position="1032"/>
        <end position="1042"/>
    </location>
</feature>
<dbReference type="SUPFAM" id="SSF52540">
    <property type="entry name" value="P-loop containing nucleoside triphosphate hydrolases"/>
    <property type="match status" value="1"/>
</dbReference>